<gene>
    <name evidence="1" type="ORF">BCR34DRAFT_563143</name>
</gene>
<dbReference type="AlphaFoldDB" id="A0A1Y1ZRG2"/>
<comment type="caution">
    <text evidence="1">The sequence shown here is derived from an EMBL/GenBank/DDBJ whole genome shotgun (WGS) entry which is preliminary data.</text>
</comment>
<protein>
    <submittedName>
        <fullName evidence="1">Uncharacterized protein</fullName>
    </submittedName>
</protein>
<dbReference type="Proteomes" id="UP000193144">
    <property type="component" value="Unassembled WGS sequence"/>
</dbReference>
<accession>A0A1Y1ZRG2</accession>
<name>A0A1Y1ZRG2_9PLEO</name>
<dbReference type="EMBL" id="MCFA01000047">
    <property type="protein sequence ID" value="ORY12859.1"/>
    <property type="molecule type" value="Genomic_DNA"/>
</dbReference>
<evidence type="ECO:0000313" key="2">
    <source>
        <dbReference type="Proteomes" id="UP000193144"/>
    </source>
</evidence>
<proteinExistence type="predicted"/>
<evidence type="ECO:0000313" key="1">
    <source>
        <dbReference type="EMBL" id="ORY12859.1"/>
    </source>
</evidence>
<reference evidence="1 2" key="1">
    <citation type="submission" date="2016-07" db="EMBL/GenBank/DDBJ databases">
        <title>Pervasive Adenine N6-methylation of Active Genes in Fungi.</title>
        <authorList>
            <consortium name="DOE Joint Genome Institute"/>
            <person name="Mondo S.J."/>
            <person name="Dannebaum R.O."/>
            <person name="Kuo R.C."/>
            <person name="Labutti K."/>
            <person name="Haridas S."/>
            <person name="Kuo A."/>
            <person name="Salamov A."/>
            <person name="Ahrendt S.R."/>
            <person name="Lipzen A."/>
            <person name="Sullivan W."/>
            <person name="Andreopoulos W.B."/>
            <person name="Clum A."/>
            <person name="Lindquist E."/>
            <person name="Daum C."/>
            <person name="Ramamoorthy G.K."/>
            <person name="Gryganskyi A."/>
            <person name="Culley D."/>
            <person name="Magnuson J.K."/>
            <person name="James T.Y."/>
            <person name="O'Malley M.A."/>
            <person name="Stajich J.E."/>
            <person name="Spatafora J.W."/>
            <person name="Visel A."/>
            <person name="Grigoriev I.V."/>
        </authorList>
    </citation>
    <scope>NUCLEOTIDE SEQUENCE [LARGE SCALE GENOMIC DNA]</scope>
    <source>
        <strain evidence="1 2">CBS 115471</strain>
    </source>
</reference>
<organism evidence="1 2">
    <name type="scientific">Clohesyomyces aquaticus</name>
    <dbReference type="NCBI Taxonomy" id="1231657"/>
    <lineage>
        <taxon>Eukaryota</taxon>
        <taxon>Fungi</taxon>
        <taxon>Dikarya</taxon>
        <taxon>Ascomycota</taxon>
        <taxon>Pezizomycotina</taxon>
        <taxon>Dothideomycetes</taxon>
        <taxon>Pleosporomycetidae</taxon>
        <taxon>Pleosporales</taxon>
        <taxon>Lindgomycetaceae</taxon>
        <taxon>Clohesyomyces</taxon>
    </lineage>
</organism>
<keyword evidence="2" id="KW-1185">Reference proteome</keyword>
<sequence>MAMGWGSMPRIVLLLGEAREARAMVFSPEVLRTMSRGSLKARFFRESGEEFEVEALYCSRASRPEWLEGSVAGLLFLEVSL</sequence>